<dbReference type="AlphaFoldDB" id="A0A9P6T493"/>
<evidence type="ECO:0000313" key="4">
    <source>
        <dbReference type="Proteomes" id="UP000703661"/>
    </source>
</evidence>
<proteinExistence type="predicted"/>
<comment type="caution">
    <text evidence="3">The sequence shown here is derived from an EMBL/GenBank/DDBJ whole genome shotgun (WGS) entry which is preliminary data.</text>
</comment>
<dbReference type="EMBL" id="JAAAID010000045">
    <property type="protein sequence ID" value="KAG0023730.1"/>
    <property type="molecule type" value="Genomic_DNA"/>
</dbReference>
<evidence type="ECO:0000313" key="3">
    <source>
        <dbReference type="EMBL" id="KAG0023730.1"/>
    </source>
</evidence>
<evidence type="ECO:0000256" key="1">
    <source>
        <dbReference type="SAM" id="MobiDB-lite"/>
    </source>
</evidence>
<feature type="compositionally biased region" description="Polar residues" evidence="1">
    <location>
        <begin position="221"/>
        <end position="240"/>
    </location>
</feature>
<organism evidence="3 4">
    <name type="scientific">Entomortierella chlamydospora</name>
    <dbReference type="NCBI Taxonomy" id="101097"/>
    <lineage>
        <taxon>Eukaryota</taxon>
        <taxon>Fungi</taxon>
        <taxon>Fungi incertae sedis</taxon>
        <taxon>Mucoromycota</taxon>
        <taxon>Mortierellomycotina</taxon>
        <taxon>Mortierellomycetes</taxon>
        <taxon>Mortierellales</taxon>
        <taxon>Mortierellaceae</taxon>
        <taxon>Entomortierella</taxon>
    </lineage>
</organism>
<feature type="region of interest" description="Disordered" evidence="1">
    <location>
        <begin position="1"/>
        <end position="57"/>
    </location>
</feature>
<feature type="compositionally biased region" description="Low complexity" evidence="1">
    <location>
        <begin position="448"/>
        <end position="458"/>
    </location>
</feature>
<keyword evidence="4" id="KW-1185">Reference proteome</keyword>
<feature type="region of interest" description="Disordered" evidence="1">
    <location>
        <begin position="214"/>
        <end position="241"/>
    </location>
</feature>
<dbReference type="OrthoDB" id="2407485at2759"/>
<feature type="compositionally biased region" description="Low complexity" evidence="1">
    <location>
        <begin position="31"/>
        <end position="47"/>
    </location>
</feature>
<feature type="region of interest" description="Disordered" evidence="1">
    <location>
        <begin position="423"/>
        <end position="467"/>
    </location>
</feature>
<keyword evidence="2" id="KW-1133">Transmembrane helix</keyword>
<name>A0A9P6T493_9FUNG</name>
<gene>
    <name evidence="3" type="ORF">BGZ80_008355</name>
</gene>
<feature type="transmembrane region" description="Helical" evidence="2">
    <location>
        <begin position="499"/>
        <end position="518"/>
    </location>
</feature>
<feature type="region of interest" description="Disordered" evidence="1">
    <location>
        <begin position="277"/>
        <end position="303"/>
    </location>
</feature>
<keyword evidence="2" id="KW-0812">Transmembrane</keyword>
<accession>A0A9P6T493</accession>
<feature type="compositionally biased region" description="Basic and acidic residues" evidence="1">
    <location>
        <begin position="435"/>
        <end position="446"/>
    </location>
</feature>
<feature type="compositionally biased region" description="Low complexity" evidence="1">
    <location>
        <begin position="72"/>
        <end position="82"/>
    </location>
</feature>
<feature type="region of interest" description="Disordered" evidence="1">
    <location>
        <begin position="70"/>
        <end position="92"/>
    </location>
</feature>
<feature type="region of interest" description="Disordered" evidence="1">
    <location>
        <begin position="526"/>
        <end position="579"/>
    </location>
</feature>
<dbReference type="Proteomes" id="UP000703661">
    <property type="component" value="Unassembled WGS sequence"/>
</dbReference>
<sequence length="579" mass="63626">MTEPSTEPGTAPIAIPSRHSQRHQPAKIHTSNSSSYSNLYLSRSPPSGSFLNSPPPMTAPVNSSSSFYNNIGRSRSSSRSGGVVFTTRPRADSEAARTAMEAMVQARLDRITKRLNNFNSRSHELHVQTQELDKVFHEKTKRLYVVEDHLLRLQGKPGLSEEYLQNGPRPRRLTNDLEELRMGVKTLRRKFQAAGSAATTVEWWKQLKDVSDKRQPIDIPSSDNGIESSFQDRSPSNATSARDGLALQKIFINPNSSSDLISPNSSSSSLLDTTHVLASSPKDPQGLRSPPLTPKGPLLGSSLLSKGLEDRHSVKPRPLSIIPDLEEPHSLVSSLSPTSDDGVQEVKLPSLDASGAVAIGSSSEQQDFTHDIDREPRSRILGDFTPPSPAPSTSEVIKLDGDALAAALDEPSMRNDYEMTEKVQPLSDVNDNNSEVDKPTHHKSEAFTETTESHSQQETSKDDQSSPDNWIQKLWRFLVRAEYFLLGTAVLGAMMPDNLFALCVGFLSAIMYGILIIYHRLTADSGKEAPQPPTIENLASRKKRLSSTRTTGARATGHSPSHSSASMKSRRRTSWQKSH</sequence>
<reference evidence="3" key="1">
    <citation type="journal article" date="2020" name="Fungal Divers.">
        <title>Resolving the Mortierellaceae phylogeny through synthesis of multi-gene phylogenetics and phylogenomics.</title>
        <authorList>
            <person name="Vandepol N."/>
            <person name="Liber J."/>
            <person name="Desiro A."/>
            <person name="Na H."/>
            <person name="Kennedy M."/>
            <person name="Barry K."/>
            <person name="Grigoriev I.V."/>
            <person name="Miller A.N."/>
            <person name="O'Donnell K."/>
            <person name="Stajich J.E."/>
            <person name="Bonito G."/>
        </authorList>
    </citation>
    <scope>NUCLEOTIDE SEQUENCE</scope>
    <source>
        <strain evidence="3">NRRL 2769</strain>
    </source>
</reference>
<protein>
    <submittedName>
        <fullName evidence="3">Uncharacterized protein</fullName>
    </submittedName>
</protein>
<feature type="compositionally biased region" description="Basic residues" evidence="1">
    <location>
        <begin position="568"/>
        <end position="579"/>
    </location>
</feature>
<evidence type="ECO:0000256" key="2">
    <source>
        <dbReference type="SAM" id="Phobius"/>
    </source>
</evidence>
<keyword evidence="2" id="KW-0472">Membrane</keyword>